<sequence>MSQQDAFTLLLFVAGAFIMPNISRALRIPGSVGEILYGILIGCFFASSLADGDAISFLASFGFIVLMYMAGLEIDLEEMKSLPTREIVVMHAYFACIVLFAILAVLLLNQPPFFLLLYCTMAIGLLYPVLREMRLLHGEFGKNILILASVAEIYVLLAFTFFVVQHKFGFTPVAAMQILYVFLFSFAAYLFLRFLQLWLWWFPSLISVFVKTGNLSESGIRSNFVIMLSFVALAMALGIEPIIGAFIGGILFSAIFKEKENIRESFSTFGNGFLIPIFFIYVGFQFDHTMLSQVQVVLDALAFSLVFLLIRIFGLFPFFFSRRNMREVMIIPLATSFPLTLLVAFGQLGQSLGMISDRVTVTIVLAAMICALVYPSLMRFIGQRLLIPSQPKF</sequence>
<evidence type="ECO:0000256" key="3">
    <source>
        <dbReference type="ARBA" id="ARBA00022449"/>
    </source>
</evidence>
<dbReference type="PANTHER" id="PTHR43562">
    <property type="entry name" value="NAPA-TYPE SODIUM/HYDROGEN ANTIPORTER"/>
    <property type="match status" value="1"/>
</dbReference>
<dbReference type="RefSeq" id="WP_013505430.1">
    <property type="nucleotide sequence ID" value="NC_014836.1"/>
</dbReference>
<feature type="transmembrane region" description="Helical" evidence="8">
    <location>
        <begin position="142"/>
        <end position="164"/>
    </location>
</feature>
<dbReference type="EMBL" id="CP002432">
    <property type="protein sequence ID" value="ADU65544.1"/>
    <property type="molecule type" value="Genomic_DNA"/>
</dbReference>
<dbReference type="GO" id="GO:0015297">
    <property type="term" value="F:antiporter activity"/>
    <property type="evidence" value="ECO:0007669"/>
    <property type="project" value="UniProtKB-KW"/>
</dbReference>
<evidence type="ECO:0000313" key="11">
    <source>
        <dbReference type="Proteomes" id="UP000002572"/>
    </source>
</evidence>
<comment type="subcellular location">
    <subcellularLocation>
        <location evidence="1">Membrane</location>
        <topology evidence="1">Multi-pass membrane protein</topology>
    </subcellularLocation>
</comment>
<evidence type="ECO:0000256" key="4">
    <source>
        <dbReference type="ARBA" id="ARBA00022692"/>
    </source>
</evidence>
<dbReference type="GO" id="GO:1902600">
    <property type="term" value="P:proton transmembrane transport"/>
    <property type="evidence" value="ECO:0007669"/>
    <property type="project" value="InterPro"/>
</dbReference>
<feature type="transmembrane region" description="Helical" evidence="8">
    <location>
        <begin position="296"/>
        <end position="316"/>
    </location>
</feature>
<keyword evidence="11" id="KW-1185">Reference proteome</keyword>
<keyword evidence="6" id="KW-0406">Ion transport</keyword>
<proteinExistence type="predicted"/>
<feature type="transmembrane region" description="Helical" evidence="8">
    <location>
        <begin position="197"/>
        <end position="213"/>
    </location>
</feature>
<feature type="transmembrane region" description="Helical" evidence="8">
    <location>
        <begin position="266"/>
        <end position="284"/>
    </location>
</feature>
<evidence type="ECO:0000256" key="7">
    <source>
        <dbReference type="ARBA" id="ARBA00023136"/>
    </source>
</evidence>
<feature type="transmembrane region" description="Helical" evidence="8">
    <location>
        <begin position="170"/>
        <end position="192"/>
    </location>
</feature>
<dbReference type="Proteomes" id="UP000002572">
    <property type="component" value="Chromosome"/>
</dbReference>
<evidence type="ECO:0000256" key="6">
    <source>
        <dbReference type="ARBA" id="ARBA00023065"/>
    </source>
</evidence>
<name>E6W286_DESIS</name>
<evidence type="ECO:0000313" key="10">
    <source>
        <dbReference type="EMBL" id="ADU65544.1"/>
    </source>
</evidence>
<protein>
    <submittedName>
        <fullName evidence="10">Sodium/hydrogen exchanger</fullName>
    </submittedName>
</protein>
<dbReference type="eggNOG" id="COG0475">
    <property type="taxonomic scope" value="Bacteria"/>
</dbReference>
<accession>E6W286</accession>
<dbReference type="Gene3D" id="1.20.1530.20">
    <property type="match status" value="1"/>
</dbReference>
<feature type="transmembrane region" description="Helical" evidence="8">
    <location>
        <begin position="113"/>
        <end position="130"/>
    </location>
</feature>
<evidence type="ECO:0000259" key="9">
    <source>
        <dbReference type="Pfam" id="PF00999"/>
    </source>
</evidence>
<keyword evidence="4 8" id="KW-0812">Transmembrane</keyword>
<dbReference type="PANTHER" id="PTHR43562:SF1">
    <property type="entry name" value="NA(+)_H(+) ANTIPORTER YJBQ-RELATED"/>
    <property type="match status" value="1"/>
</dbReference>
<dbReference type="HOGENOM" id="CLU_005126_7_1_0"/>
<dbReference type="STRING" id="653733.Selin_0804"/>
<feature type="transmembrane region" description="Helical" evidence="8">
    <location>
        <begin position="35"/>
        <end position="66"/>
    </location>
</feature>
<dbReference type="OrthoDB" id="9793589at2"/>
<evidence type="ECO:0000256" key="2">
    <source>
        <dbReference type="ARBA" id="ARBA00022448"/>
    </source>
</evidence>
<evidence type="ECO:0000256" key="1">
    <source>
        <dbReference type="ARBA" id="ARBA00004141"/>
    </source>
</evidence>
<organism evidence="10 11">
    <name type="scientific">Desulfurispirillum indicum (strain ATCC BAA-1389 / DSM 22839 / S5)</name>
    <dbReference type="NCBI Taxonomy" id="653733"/>
    <lineage>
        <taxon>Bacteria</taxon>
        <taxon>Pseudomonadati</taxon>
        <taxon>Chrysiogenota</taxon>
        <taxon>Chrysiogenia</taxon>
        <taxon>Chrysiogenales</taxon>
        <taxon>Chrysiogenaceae</taxon>
        <taxon>Desulfurispirillum</taxon>
    </lineage>
</organism>
<feature type="transmembrane region" description="Helical" evidence="8">
    <location>
        <begin position="225"/>
        <end position="254"/>
    </location>
</feature>
<dbReference type="Pfam" id="PF00999">
    <property type="entry name" value="Na_H_Exchanger"/>
    <property type="match status" value="1"/>
</dbReference>
<feature type="transmembrane region" description="Helical" evidence="8">
    <location>
        <begin position="87"/>
        <end position="107"/>
    </location>
</feature>
<feature type="transmembrane region" description="Helical" evidence="8">
    <location>
        <begin position="328"/>
        <end position="347"/>
    </location>
</feature>
<evidence type="ECO:0000256" key="5">
    <source>
        <dbReference type="ARBA" id="ARBA00022989"/>
    </source>
</evidence>
<dbReference type="KEGG" id="din:Selin_0804"/>
<gene>
    <name evidence="10" type="ordered locus">Selin_0804</name>
</gene>
<reference evidence="10 11" key="1">
    <citation type="submission" date="2010-12" db="EMBL/GenBank/DDBJ databases">
        <title>Complete sequence of Desulfurispirillum indicum S5.</title>
        <authorList>
            <consortium name="US DOE Joint Genome Institute"/>
            <person name="Lucas S."/>
            <person name="Copeland A."/>
            <person name="Lapidus A."/>
            <person name="Cheng J.-F."/>
            <person name="Goodwin L."/>
            <person name="Pitluck S."/>
            <person name="Chertkov O."/>
            <person name="Held B."/>
            <person name="Detter J.C."/>
            <person name="Han C."/>
            <person name="Tapia R."/>
            <person name="Land M."/>
            <person name="Hauser L."/>
            <person name="Kyrpides N."/>
            <person name="Ivanova N."/>
            <person name="Mikhailova N."/>
            <person name="Haggblom M."/>
            <person name="Rauschenbach I."/>
            <person name="Bini E."/>
            <person name="Woyke T."/>
        </authorList>
    </citation>
    <scope>NUCLEOTIDE SEQUENCE [LARGE SCALE GENOMIC DNA]</scope>
    <source>
        <strain evidence="11">ATCC BAA-1389 / DSM 22839 / S5</strain>
    </source>
</reference>
<keyword evidence="2" id="KW-0813">Transport</keyword>
<keyword evidence="3" id="KW-0050">Antiport</keyword>
<dbReference type="InterPro" id="IPR038770">
    <property type="entry name" value="Na+/solute_symporter_sf"/>
</dbReference>
<evidence type="ECO:0000256" key="8">
    <source>
        <dbReference type="SAM" id="Phobius"/>
    </source>
</evidence>
<feature type="transmembrane region" description="Helical" evidence="8">
    <location>
        <begin position="359"/>
        <end position="377"/>
    </location>
</feature>
<keyword evidence="7 8" id="KW-0472">Membrane</keyword>
<dbReference type="FunCoup" id="E6W286">
    <property type="interactions" value="472"/>
</dbReference>
<dbReference type="InParanoid" id="E6W286"/>
<dbReference type="InterPro" id="IPR006153">
    <property type="entry name" value="Cation/H_exchanger_TM"/>
</dbReference>
<dbReference type="GO" id="GO:0016020">
    <property type="term" value="C:membrane"/>
    <property type="evidence" value="ECO:0007669"/>
    <property type="project" value="UniProtKB-SubCell"/>
</dbReference>
<dbReference type="AlphaFoldDB" id="E6W286"/>
<feature type="domain" description="Cation/H+ exchanger transmembrane" evidence="9">
    <location>
        <begin position="14"/>
        <end position="377"/>
    </location>
</feature>
<keyword evidence="5 8" id="KW-1133">Transmembrane helix</keyword>